<keyword evidence="1" id="KW-0812">Transmembrane</keyword>
<evidence type="ECO:0000256" key="1">
    <source>
        <dbReference type="SAM" id="Phobius"/>
    </source>
</evidence>
<reference evidence="2 3" key="1">
    <citation type="submission" date="2017-05" db="EMBL/GenBank/DDBJ databases">
        <title>PacBio assembly of a Plasmodium knowlesi genome sequence with Hi-C correction and manual annotation of the SICAvar gene family.</title>
        <authorList>
            <person name="Lapp S.A."/>
            <person name="Geraldo J.A."/>
            <person name="Chien J.-T."/>
            <person name="Ay F."/>
            <person name="Pakala S.B."/>
            <person name="Batugedara G."/>
            <person name="Humphrey J.C."/>
            <person name="Debarry J.D."/>
            <person name="Le Roch K.G."/>
            <person name="Galinski M.R."/>
            <person name="Kissinger J.C."/>
        </authorList>
    </citation>
    <scope>NUCLEOTIDE SEQUENCE [LARGE SCALE GENOMIC DNA]</scope>
    <source>
        <strain evidence="3">Malayan Strain Pk1 (A+)</strain>
    </source>
</reference>
<dbReference type="VEuPathDB" id="PlasmoDB:PKA1H_100005400"/>
<keyword evidence="1" id="KW-0472">Membrane</keyword>
<dbReference type="VEuPathDB" id="PlasmoDB:PKNOH_S07437900"/>
<proteinExistence type="predicted"/>
<dbReference type="Proteomes" id="UP000195012">
    <property type="component" value="Unassembled WGS sequence"/>
</dbReference>
<evidence type="ECO:0000313" key="2">
    <source>
        <dbReference type="EMBL" id="OTN67184.1"/>
    </source>
</evidence>
<feature type="transmembrane region" description="Helical" evidence="1">
    <location>
        <begin position="31"/>
        <end position="52"/>
    </location>
</feature>
<comment type="caution">
    <text evidence="2">The sequence shown here is derived from an EMBL/GenBank/DDBJ whole genome shotgun (WGS) entry which is preliminary data.</text>
</comment>
<gene>
    <name evidence="2" type="ORF">PKNOH_S07437900</name>
</gene>
<dbReference type="AlphaFoldDB" id="A0A1Y3DRG3"/>
<evidence type="ECO:0000313" key="3">
    <source>
        <dbReference type="Proteomes" id="UP000195012"/>
    </source>
</evidence>
<dbReference type="VEuPathDB" id="PlasmoDB:PKNH_1000300"/>
<name>A0A1Y3DRG3_PLAKN</name>
<organism evidence="2 3">
    <name type="scientific">Plasmodium knowlesi</name>
    <dbReference type="NCBI Taxonomy" id="5850"/>
    <lineage>
        <taxon>Eukaryota</taxon>
        <taxon>Sar</taxon>
        <taxon>Alveolata</taxon>
        <taxon>Apicomplexa</taxon>
        <taxon>Aconoidasida</taxon>
        <taxon>Haemosporida</taxon>
        <taxon>Plasmodiidae</taxon>
        <taxon>Plasmodium</taxon>
        <taxon>Plasmodium (Plasmodium)</taxon>
    </lineage>
</organism>
<keyword evidence="1" id="KW-1133">Transmembrane helix</keyword>
<dbReference type="EMBL" id="NETL01000021">
    <property type="protein sequence ID" value="OTN67184.1"/>
    <property type="molecule type" value="Genomic_DNA"/>
</dbReference>
<sequence>MYSMKCIACCDHLNLFFRASAAFVHMAVLHLLLWLSYICSYGCLTFVLMAVLHLFLWLSYICSYGCLAFVLMAVLHYSAYIPILWVRVVGIPIFFVLRLYGRVLPCGEGNDRIIVITSVSNGFKENKISEKRLYAPKEEYWSWKGWVQWRNEHEGGVAVIKRRPQDEKNVILVKVRGV</sequence>
<accession>A0A1Y3DRG3</accession>
<protein>
    <submittedName>
        <fullName evidence="2">Uncharacterized protein</fullName>
    </submittedName>
</protein>